<evidence type="ECO:0000313" key="8">
    <source>
        <dbReference type="Proteomes" id="UP001165481"/>
    </source>
</evidence>
<dbReference type="Pfam" id="PF00890">
    <property type="entry name" value="FAD_binding_2"/>
    <property type="match status" value="1"/>
</dbReference>
<feature type="domain" description="FAD-dependent oxidoreductase 2 FAD-binding" evidence="6">
    <location>
        <begin position="41"/>
        <end position="467"/>
    </location>
</feature>
<dbReference type="Gene3D" id="3.50.50.60">
    <property type="entry name" value="FAD/NAD(P)-binding domain"/>
    <property type="match status" value="1"/>
</dbReference>
<dbReference type="SUPFAM" id="SSF51905">
    <property type="entry name" value="FAD/NAD(P)-binding domain"/>
    <property type="match status" value="1"/>
</dbReference>
<dbReference type="InterPro" id="IPR003953">
    <property type="entry name" value="FAD-dep_OxRdtase_2_FAD-bd"/>
</dbReference>
<dbReference type="PRINTS" id="PR00411">
    <property type="entry name" value="PNDRDTASEI"/>
</dbReference>
<keyword evidence="8" id="KW-1185">Reference proteome</keyword>
<dbReference type="InterPro" id="IPR050315">
    <property type="entry name" value="FAD-oxidoreductase_2"/>
</dbReference>
<evidence type="ECO:0000256" key="5">
    <source>
        <dbReference type="RuleBase" id="RU366062"/>
    </source>
</evidence>
<evidence type="ECO:0000259" key="6">
    <source>
        <dbReference type="Pfam" id="PF00890"/>
    </source>
</evidence>
<dbReference type="RefSeq" id="WP_281069897.1">
    <property type="nucleotide sequence ID" value="NZ_JAKZJU020000001.1"/>
</dbReference>
<dbReference type="InterPro" id="IPR010960">
    <property type="entry name" value="Flavocytochrome_c"/>
</dbReference>
<dbReference type="InterPro" id="IPR036188">
    <property type="entry name" value="FAD/NAD-bd_sf"/>
</dbReference>
<dbReference type="Proteomes" id="UP001165481">
    <property type="component" value="Unassembled WGS sequence"/>
</dbReference>
<dbReference type="EMBL" id="JAKZJU020000001">
    <property type="protein sequence ID" value="MDL2060135.1"/>
    <property type="molecule type" value="Genomic_DNA"/>
</dbReference>
<dbReference type="InterPro" id="IPR027477">
    <property type="entry name" value="Succ_DH/fumarate_Rdtase_cat_sf"/>
</dbReference>
<dbReference type="PRINTS" id="PR00368">
    <property type="entry name" value="FADPNR"/>
</dbReference>
<evidence type="ECO:0000256" key="3">
    <source>
        <dbReference type="ARBA" id="ARBA00022827"/>
    </source>
</evidence>
<evidence type="ECO:0000313" key="7">
    <source>
        <dbReference type="EMBL" id="MDL2060135.1"/>
    </source>
</evidence>
<evidence type="ECO:0000256" key="1">
    <source>
        <dbReference type="ARBA" id="ARBA00001974"/>
    </source>
</evidence>
<organism evidence="7 8">
    <name type="scientific">Mesosutterella faecium</name>
    <dbReference type="NCBI Taxonomy" id="2925194"/>
    <lineage>
        <taxon>Bacteria</taxon>
        <taxon>Pseudomonadati</taxon>
        <taxon>Pseudomonadota</taxon>
        <taxon>Betaproteobacteria</taxon>
        <taxon>Burkholderiales</taxon>
        <taxon>Sutterellaceae</taxon>
        <taxon>Mesosutterella</taxon>
    </lineage>
</organism>
<gene>
    <name evidence="7" type="ORF">MUN46_009330</name>
</gene>
<accession>A0ABT7IQ90</accession>
<comment type="caution">
    <text evidence="7">The sequence shown here is derived from an EMBL/GenBank/DDBJ whole genome shotgun (WGS) entry which is preliminary data.</text>
</comment>
<keyword evidence="2 5" id="KW-0285">Flavoprotein</keyword>
<comment type="similarity">
    <text evidence="5">Belongs to the FAD-dependent oxidoreductase 2 family. FRD/SDH subfamily.</text>
</comment>
<dbReference type="PANTHER" id="PTHR43400:SF7">
    <property type="entry name" value="FAD-DEPENDENT OXIDOREDUCTASE 2 FAD BINDING DOMAIN-CONTAINING PROTEIN"/>
    <property type="match status" value="1"/>
</dbReference>
<keyword evidence="4 5" id="KW-0560">Oxidoreductase</keyword>
<dbReference type="NCBIfam" id="TIGR01813">
    <property type="entry name" value="flavo_cyto_c"/>
    <property type="match status" value="1"/>
</dbReference>
<evidence type="ECO:0000256" key="4">
    <source>
        <dbReference type="ARBA" id="ARBA00023002"/>
    </source>
</evidence>
<keyword evidence="3 5" id="KW-0274">FAD</keyword>
<dbReference type="Gene3D" id="3.90.700.10">
    <property type="entry name" value="Succinate dehydrogenase/fumarate reductase flavoprotein, catalytic domain"/>
    <property type="match status" value="1"/>
</dbReference>
<dbReference type="SUPFAM" id="SSF56425">
    <property type="entry name" value="Succinate dehydrogenase/fumarate reductase flavoprotein, catalytic domain"/>
    <property type="match status" value="1"/>
</dbReference>
<proteinExistence type="inferred from homology"/>
<name>A0ABT7IQ90_9BURK</name>
<dbReference type="PANTHER" id="PTHR43400">
    <property type="entry name" value="FUMARATE REDUCTASE"/>
    <property type="match status" value="1"/>
</dbReference>
<reference evidence="7" key="1">
    <citation type="submission" date="2023-03" db="EMBL/GenBank/DDBJ databases">
        <title>Mesosutterella sp. nov. isolated from porcine feces.</title>
        <authorList>
            <person name="Yu S."/>
        </authorList>
    </citation>
    <scope>NUCLEOTIDE SEQUENCE</scope>
    <source>
        <strain evidence="7">AGMB02718</strain>
    </source>
</reference>
<sequence>MMMNRRQALGAATSGLLALPGVSEAFSLGASLRDWLRGGADVIVVGSGAAGLSAAVEAASAGARVTVLEKAPEIGGNTLISGGYFAALDPVRQRRQGISDSPDFFYRQTFEYGGRKAKPALVRRLVENSTESLRWLEGLGMRFKPEVIELYGGHWARCHCPVLPLGQGYIRALSAEAVRLGVKIATSAPVVDLVFRDGRAAGVVVQDGARTRTLQARKAVVLAAGSFAANARLIGQYAPRLQGLTTDNVPSSTGEVMLAAHRHGAALRDMQYIQCLPGCPPGKSHRVRFHSVVSRFIFVNTEGRRFIREDGPRDVLRDTVLAQPHQLAYSVLDDAGFRDYGILIQKEAVEALEAGEAWKAGSVRELAQKMGVPAPALAQTIAQYNRAVRTRRDPLGKSPRELRYTLSHPPFWACYAGMTIHYTEGGLDIDERARCLDAAGKPIPGLYAAGTITGGVHGSNRLGANGLTDAVVFGRIAGKGAALLSL</sequence>
<evidence type="ECO:0000256" key="2">
    <source>
        <dbReference type="ARBA" id="ARBA00022630"/>
    </source>
</evidence>
<protein>
    <submittedName>
        <fullName evidence="7">Flavocytochrome c</fullName>
    </submittedName>
</protein>
<comment type="cofactor">
    <cofactor evidence="1">
        <name>FAD</name>
        <dbReference type="ChEBI" id="CHEBI:57692"/>
    </cofactor>
</comment>